<protein>
    <recommendedName>
        <fullName evidence="2">triphosphoribosyl-dephospho-CoA synthase</fullName>
        <ecNumber evidence="2">2.4.2.52</ecNumber>
    </recommendedName>
</protein>
<organism evidence="6 7">
    <name type="scientific">Streptomyces endophyticus</name>
    <dbReference type="NCBI Taxonomy" id="714166"/>
    <lineage>
        <taxon>Bacteria</taxon>
        <taxon>Bacillati</taxon>
        <taxon>Actinomycetota</taxon>
        <taxon>Actinomycetes</taxon>
        <taxon>Kitasatosporales</taxon>
        <taxon>Streptomycetaceae</taxon>
        <taxon>Streptomyces</taxon>
    </lineage>
</organism>
<sequence length="274" mass="28406">MLASNPPHPTPSASGPNGSAERLADLAVAAFTREVFLTPKPGLPDCRTAQSPDDTVFSSLVDAGVGLHGSFRAAADAGADLDRLAVACADAQHQVPYVASLIGLDVAARSLCLLSAAWGQGARSAEHACDLALDLDGQVEPTGDFRDGYRAMPVEDKRRHLATALAALPQLRSARSRGIPEETAQLDALLTLIAATDDLRVAQDKGPLAVRLIRQDAAAVLAAGGSGTAEGHRLLSELDEEMVHYGICPAASGALLTVLLFLDSVVERPLPVAA</sequence>
<evidence type="ECO:0000313" key="7">
    <source>
        <dbReference type="Proteomes" id="UP001354931"/>
    </source>
</evidence>
<dbReference type="Gene3D" id="1.10.4200.10">
    <property type="entry name" value="Triphosphoribosyl-dephospho-CoA protein"/>
    <property type="match status" value="1"/>
</dbReference>
<evidence type="ECO:0000256" key="4">
    <source>
        <dbReference type="ARBA" id="ARBA00022741"/>
    </source>
</evidence>
<evidence type="ECO:0000256" key="2">
    <source>
        <dbReference type="ARBA" id="ARBA00012074"/>
    </source>
</evidence>
<accession>A0ABU6F2U3</accession>
<reference evidence="6 7" key="1">
    <citation type="submission" date="2022-10" db="EMBL/GenBank/DDBJ databases">
        <authorList>
            <person name="Xie J."/>
            <person name="Shen N."/>
        </authorList>
    </citation>
    <scope>NUCLEOTIDE SEQUENCE [LARGE SCALE GENOMIC DNA]</scope>
    <source>
        <strain evidence="6 7">YIM65594</strain>
    </source>
</reference>
<name>A0ABU6F2U3_9ACTN</name>
<dbReference type="GO" id="GO:0046917">
    <property type="term" value="F:triphosphoribosyl-dephospho-CoA synthase activity"/>
    <property type="evidence" value="ECO:0007669"/>
    <property type="project" value="UniProtKB-EC"/>
</dbReference>
<dbReference type="RefSeq" id="WP_326016121.1">
    <property type="nucleotide sequence ID" value="NZ_JAOZYC010000093.1"/>
</dbReference>
<evidence type="ECO:0000256" key="3">
    <source>
        <dbReference type="ARBA" id="ARBA00022679"/>
    </source>
</evidence>
<evidence type="ECO:0000256" key="1">
    <source>
        <dbReference type="ARBA" id="ARBA00001210"/>
    </source>
</evidence>
<proteinExistence type="predicted"/>
<dbReference type="PANTHER" id="PTHR30201">
    <property type="entry name" value="TRIPHOSPHORIBOSYL-DEPHOSPHO-COA SYNTHASE"/>
    <property type="match status" value="1"/>
</dbReference>
<keyword evidence="7" id="KW-1185">Reference proteome</keyword>
<dbReference type="InterPro" id="IPR002736">
    <property type="entry name" value="CitG"/>
</dbReference>
<comment type="catalytic activity">
    <reaction evidence="1">
        <text>3'-dephospho-CoA + ATP = 2'-(5''-triphospho-alpha-D-ribosyl)-3'-dephospho-CoA + adenine</text>
        <dbReference type="Rhea" id="RHEA:15117"/>
        <dbReference type="ChEBI" id="CHEBI:16708"/>
        <dbReference type="ChEBI" id="CHEBI:30616"/>
        <dbReference type="ChEBI" id="CHEBI:57328"/>
        <dbReference type="ChEBI" id="CHEBI:61378"/>
        <dbReference type="EC" id="2.4.2.52"/>
    </reaction>
</comment>
<keyword evidence="3 6" id="KW-0808">Transferase</keyword>
<keyword evidence="6" id="KW-0328">Glycosyltransferase</keyword>
<dbReference type="GO" id="GO:0016757">
    <property type="term" value="F:glycosyltransferase activity"/>
    <property type="evidence" value="ECO:0007669"/>
    <property type="project" value="UniProtKB-KW"/>
</dbReference>
<dbReference type="EMBL" id="JAOZYC010000093">
    <property type="protein sequence ID" value="MEB8338332.1"/>
    <property type="molecule type" value="Genomic_DNA"/>
</dbReference>
<dbReference type="EC" id="2.4.2.52" evidence="2"/>
<dbReference type="Pfam" id="PF01874">
    <property type="entry name" value="CitG"/>
    <property type="match status" value="1"/>
</dbReference>
<keyword evidence="4" id="KW-0547">Nucleotide-binding</keyword>
<keyword evidence="5" id="KW-0067">ATP-binding</keyword>
<evidence type="ECO:0000313" key="6">
    <source>
        <dbReference type="EMBL" id="MEB8338332.1"/>
    </source>
</evidence>
<comment type="caution">
    <text evidence="6">The sequence shown here is derived from an EMBL/GenBank/DDBJ whole genome shotgun (WGS) entry which is preliminary data.</text>
</comment>
<dbReference type="Proteomes" id="UP001354931">
    <property type="component" value="Unassembled WGS sequence"/>
</dbReference>
<gene>
    <name evidence="6" type="ORF">OKJ99_12580</name>
</gene>
<evidence type="ECO:0000256" key="5">
    <source>
        <dbReference type="ARBA" id="ARBA00022840"/>
    </source>
</evidence>
<dbReference type="PANTHER" id="PTHR30201:SF2">
    <property type="entry name" value="2-(5''-TRIPHOSPHORIBOSYL)-3'-DEPHOSPHOCOENZYME-A SYNTHASE"/>
    <property type="match status" value="1"/>
</dbReference>